<organism evidence="2 3">
    <name type="scientific">Candidatus Ordinivivax streblomastigis</name>
    <dbReference type="NCBI Taxonomy" id="2540710"/>
    <lineage>
        <taxon>Bacteria</taxon>
        <taxon>Pseudomonadati</taxon>
        <taxon>Bacteroidota</taxon>
        <taxon>Bacteroidia</taxon>
        <taxon>Bacteroidales</taxon>
        <taxon>Candidatus Ordinivivax</taxon>
    </lineage>
</organism>
<sequence>MGEKELKGKNIFQILTILYLIIQHIGIYNPKLIV</sequence>
<dbReference type="Proteomes" id="UP000324575">
    <property type="component" value="Unassembled WGS sequence"/>
</dbReference>
<proteinExistence type="predicted"/>
<keyword evidence="1" id="KW-0812">Transmembrane</keyword>
<accession>A0A5M8P019</accession>
<gene>
    <name evidence="2" type="ORF">EZS26_002041</name>
</gene>
<dbReference type="AlphaFoldDB" id="A0A5M8P019"/>
<feature type="transmembrane region" description="Helical" evidence="1">
    <location>
        <begin position="12"/>
        <end position="29"/>
    </location>
</feature>
<comment type="caution">
    <text evidence="2">The sequence shown here is derived from an EMBL/GenBank/DDBJ whole genome shotgun (WGS) entry which is preliminary data.</text>
</comment>
<evidence type="ECO:0000256" key="1">
    <source>
        <dbReference type="SAM" id="Phobius"/>
    </source>
</evidence>
<reference evidence="2 3" key="1">
    <citation type="submission" date="2019-03" db="EMBL/GenBank/DDBJ databases">
        <title>Single cell metagenomics reveals metabolic interactions within the superorganism composed of flagellate Streblomastix strix and complex community of Bacteroidetes bacteria on its surface.</title>
        <authorList>
            <person name="Treitli S.C."/>
            <person name="Kolisko M."/>
            <person name="Husnik F."/>
            <person name="Keeling P."/>
            <person name="Hampl V."/>
        </authorList>
    </citation>
    <scope>NUCLEOTIDE SEQUENCE [LARGE SCALE GENOMIC DNA]</scope>
    <source>
        <strain evidence="2">St1</strain>
    </source>
</reference>
<dbReference type="EMBL" id="SNRX01000014">
    <property type="protein sequence ID" value="KAA6301732.1"/>
    <property type="molecule type" value="Genomic_DNA"/>
</dbReference>
<evidence type="ECO:0000313" key="2">
    <source>
        <dbReference type="EMBL" id="KAA6301732.1"/>
    </source>
</evidence>
<name>A0A5M8P019_9BACT</name>
<evidence type="ECO:0000313" key="3">
    <source>
        <dbReference type="Proteomes" id="UP000324575"/>
    </source>
</evidence>
<protein>
    <submittedName>
        <fullName evidence="2">Uncharacterized protein</fullName>
    </submittedName>
</protein>
<keyword evidence="1" id="KW-1133">Transmembrane helix</keyword>
<keyword evidence="1" id="KW-0472">Membrane</keyword>